<sequence>MSASLRVPLLVLVALGAMAAAAQESPGSREQAREPTRRIELSSESPAALPEIAIQPGIASLMLFDGPLIRDRLDLEGRERFRRVVVGEDTVALVPSEALRDGERLRLTVRFAAGRRPTEALFLLVVVQEHADTQVEVVRERNAGPPDLKDPGELMQELQRLREENARLRAERGPSELVGAIASQWMGDTGVAVKQLKWPATQVRGVEFAQMEAMSFRVEDKIAVEVSMTFPPGEHPWRIGSAALIGPQGQRPHILQVWQSGSTAGSNPDVRIIVEADAPRNKAPGAYTLELQEAGGTRTLTVEPVRFPNL</sequence>
<feature type="compositionally biased region" description="Basic and acidic residues" evidence="1">
    <location>
        <begin position="30"/>
        <end position="41"/>
    </location>
</feature>
<gene>
    <name evidence="3" type="ORF">JY651_44125</name>
</gene>
<keyword evidence="2" id="KW-0732">Signal</keyword>
<evidence type="ECO:0000313" key="3">
    <source>
        <dbReference type="EMBL" id="QSQ22056.1"/>
    </source>
</evidence>
<dbReference type="EMBL" id="CP071090">
    <property type="protein sequence ID" value="QSQ22056.1"/>
    <property type="molecule type" value="Genomic_DNA"/>
</dbReference>
<evidence type="ECO:0000256" key="2">
    <source>
        <dbReference type="SAM" id="SignalP"/>
    </source>
</evidence>
<dbReference type="RefSeq" id="WP_206723633.1">
    <property type="nucleotide sequence ID" value="NZ_CP071090.1"/>
</dbReference>
<dbReference type="NCBIfam" id="TIGR02268">
    <property type="entry name" value="Myxococcus xanthus paralogous family TIGR02268"/>
    <property type="match status" value="1"/>
</dbReference>
<feature type="signal peptide" evidence="2">
    <location>
        <begin position="1"/>
        <end position="19"/>
    </location>
</feature>
<dbReference type="InterPro" id="IPR011754">
    <property type="entry name" value="Mxa_paralog_2268"/>
</dbReference>
<evidence type="ECO:0000256" key="1">
    <source>
        <dbReference type="SAM" id="MobiDB-lite"/>
    </source>
</evidence>
<keyword evidence="4" id="KW-1185">Reference proteome</keyword>
<organism evidence="3 4">
    <name type="scientific">Pyxidicoccus parkwayensis</name>
    <dbReference type="NCBI Taxonomy" id="2813578"/>
    <lineage>
        <taxon>Bacteria</taxon>
        <taxon>Pseudomonadati</taxon>
        <taxon>Myxococcota</taxon>
        <taxon>Myxococcia</taxon>
        <taxon>Myxococcales</taxon>
        <taxon>Cystobacterineae</taxon>
        <taxon>Myxococcaceae</taxon>
        <taxon>Pyxidicoccus</taxon>
    </lineage>
</organism>
<accession>A0ABX7NUG2</accession>
<evidence type="ECO:0000313" key="4">
    <source>
        <dbReference type="Proteomes" id="UP000662747"/>
    </source>
</evidence>
<protein>
    <submittedName>
        <fullName evidence="3">DUF2381 family protein</fullName>
    </submittedName>
</protein>
<reference evidence="3 4" key="1">
    <citation type="submission" date="2021-02" db="EMBL/GenBank/DDBJ databases">
        <title>De Novo genome assembly of isolated myxobacteria.</title>
        <authorList>
            <person name="Stevens D.C."/>
        </authorList>
    </citation>
    <scope>NUCLEOTIDE SEQUENCE [LARGE SCALE GENOMIC DNA]</scope>
    <source>
        <strain evidence="4">SCPEA02</strain>
    </source>
</reference>
<dbReference type="Proteomes" id="UP000662747">
    <property type="component" value="Chromosome"/>
</dbReference>
<proteinExistence type="predicted"/>
<name>A0ABX7NUG2_9BACT</name>
<feature type="chain" id="PRO_5045462706" evidence="2">
    <location>
        <begin position="20"/>
        <end position="310"/>
    </location>
</feature>
<feature type="region of interest" description="Disordered" evidence="1">
    <location>
        <begin position="23"/>
        <end position="44"/>
    </location>
</feature>
<dbReference type="Pfam" id="PF09544">
    <property type="entry name" value="DUF2381"/>
    <property type="match status" value="1"/>
</dbReference>